<proteinExistence type="predicted"/>
<accession>A0A8H3I3J4</accession>
<comment type="caution">
    <text evidence="2">The sequence shown here is derived from an EMBL/GenBank/DDBJ whole genome shotgun (WGS) entry which is preliminary data.</text>
</comment>
<evidence type="ECO:0000313" key="3">
    <source>
        <dbReference type="Proteomes" id="UP000663827"/>
    </source>
</evidence>
<evidence type="ECO:0000256" key="1">
    <source>
        <dbReference type="SAM" id="MobiDB-lite"/>
    </source>
</evidence>
<feature type="compositionally biased region" description="Basic residues" evidence="1">
    <location>
        <begin position="151"/>
        <end position="161"/>
    </location>
</feature>
<feature type="compositionally biased region" description="Basic residues" evidence="1">
    <location>
        <begin position="178"/>
        <end position="187"/>
    </location>
</feature>
<feature type="region of interest" description="Disordered" evidence="1">
    <location>
        <begin position="151"/>
        <end position="187"/>
    </location>
</feature>
<reference evidence="2" key="1">
    <citation type="submission" date="2021-01" db="EMBL/GenBank/DDBJ databases">
        <authorList>
            <person name="Kaushik A."/>
        </authorList>
    </citation>
    <scope>NUCLEOTIDE SEQUENCE</scope>
    <source>
        <strain evidence="2">AG5</strain>
    </source>
</reference>
<dbReference type="Proteomes" id="UP000663827">
    <property type="component" value="Unassembled WGS sequence"/>
</dbReference>
<evidence type="ECO:0000313" key="2">
    <source>
        <dbReference type="EMBL" id="CAE7196348.1"/>
    </source>
</evidence>
<protein>
    <submittedName>
        <fullName evidence="2">Uncharacterized protein</fullName>
    </submittedName>
</protein>
<dbReference type="EMBL" id="CAJNJQ010003311">
    <property type="protein sequence ID" value="CAE7196348.1"/>
    <property type="molecule type" value="Genomic_DNA"/>
</dbReference>
<sequence length="187" mass="21400">MIAMGWLDGADPHATAKELWARHDPIGAMEKQIQHRYKEAETGPQALKDLQQAMFAAKLFVSSAKENRTKIEEFNALLEANPEAEPEPLDLMPEFTEKEIQDVESLMNENEVYLNERVDAQKGQPKHVDPVLVTADMNLRGMKQSTVQKLTRRKAKVRTVVKRSTTTTSEKTEETGRKRSRMSFRFE</sequence>
<dbReference type="AlphaFoldDB" id="A0A8H3I3J4"/>
<organism evidence="2 3">
    <name type="scientific">Rhizoctonia solani</name>
    <dbReference type="NCBI Taxonomy" id="456999"/>
    <lineage>
        <taxon>Eukaryota</taxon>
        <taxon>Fungi</taxon>
        <taxon>Dikarya</taxon>
        <taxon>Basidiomycota</taxon>
        <taxon>Agaricomycotina</taxon>
        <taxon>Agaricomycetes</taxon>
        <taxon>Cantharellales</taxon>
        <taxon>Ceratobasidiaceae</taxon>
        <taxon>Rhizoctonia</taxon>
    </lineage>
</organism>
<gene>
    <name evidence="2" type="ORF">RDB_LOCUS133154</name>
</gene>
<name>A0A8H3I3J4_9AGAM</name>